<keyword evidence="1" id="KW-0472">Membrane</keyword>
<feature type="transmembrane region" description="Helical" evidence="1">
    <location>
        <begin position="6"/>
        <end position="27"/>
    </location>
</feature>
<keyword evidence="4" id="KW-1185">Reference proteome</keyword>
<feature type="transmembrane region" description="Helical" evidence="1">
    <location>
        <begin position="150"/>
        <end position="170"/>
    </location>
</feature>
<evidence type="ECO:0000313" key="4">
    <source>
        <dbReference type="Proteomes" id="UP000075531"/>
    </source>
</evidence>
<protein>
    <submittedName>
        <fullName evidence="3">Transglutaminase-like superfamily protein</fullName>
    </submittedName>
</protein>
<dbReference type="OrthoDB" id="1817605at2"/>
<keyword evidence="1" id="KW-1133">Transmembrane helix</keyword>
<dbReference type="SUPFAM" id="SSF54001">
    <property type="entry name" value="Cysteine proteinases"/>
    <property type="match status" value="1"/>
</dbReference>
<name>A0A151B720_9CLOT</name>
<dbReference type="EMBL" id="LTBA01000002">
    <property type="protein sequence ID" value="KYH35580.1"/>
    <property type="molecule type" value="Genomic_DNA"/>
</dbReference>
<feature type="transmembrane region" description="Helical" evidence="1">
    <location>
        <begin position="88"/>
        <end position="110"/>
    </location>
</feature>
<accession>A0A151B720</accession>
<dbReference type="RefSeq" id="WP_066822149.1">
    <property type="nucleotide sequence ID" value="NZ_LTBA01000002.1"/>
</dbReference>
<dbReference type="Gene3D" id="3.10.620.30">
    <property type="match status" value="1"/>
</dbReference>
<dbReference type="AlphaFoldDB" id="A0A151B720"/>
<dbReference type="Pfam" id="PF01841">
    <property type="entry name" value="Transglut_core"/>
    <property type="match status" value="1"/>
</dbReference>
<comment type="caution">
    <text evidence="3">The sequence shown here is derived from an EMBL/GenBank/DDBJ whole genome shotgun (WGS) entry which is preliminary data.</text>
</comment>
<dbReference type="STRING" id="1121338.CLTEP_05240"/>
<dbReference type="InterPro" id="IPR002931">
    <property type="entry name" value="Transglutaminase-like"/>
</dbReference>
<evidence type="ECO:0000313" key="3">
    <source>
        <dbReference type="EMBL" id="KYH35580.1"/>
    </source>
</evidence>
<dbReference type="Proteomes" id="UP000075531">
    <property type="component" value="Unassembled WGS sequence"/>
</dbReference>
<feature type="domain" description="Transglutaminase-like" evidence="2">
    <location>
        <begin position="297"/>
        <end position="359"/>
    </location>
</feature>
<dbReference type="SMART" id="SM00460">
    <property type="entry name" value="TGc"/>
    <property type="match status" value="1"/>
</dbReference>
<keyword evidence="1" id="KW-0812">Transmembrane</keyword>
<feature type="transmembrane region" description="Helical" evidence="1">
    <location>
        <begin position="39"/>
        <end position="56"/>
    </location>
</feature>
<evidence type="ECO:0000256" key="1">
    <source>
        <dbReference type="SAM" id="Phobius"/>
    </source>
</evidence>
<dbReference type="PANTHER" id="PTHR33490">
    <property type="entry name" value="BLR5614 PROTEIN-RELATED"/>
    <property type="match status" value="1"/>
</dbReference>
<evidence type="ECO:0000259" key="2">
    <source>
        <dbReference type="SMART" id="SM00460"/>
    </source>
</evidence>
<dbReference type="PANTHER" id="PTHR33490:SF3">
    <property type="entry name" value="CONSERVED INTEGRAL MEMBRANE PROTEIN"/>
    <property type="match status" value="1"/>
</dbReference>
<gene>
    <name evidence="3" type="ORF">CLTEP_05240</name>
</gene>
<proteinExistence type="predicted"/>
<sequence length="384" mass="43967">MFKSDAITLFLIIVFLYPITKGFIIKFSSYNLKRNIESIARNIVFLIAIFLGMQAVKRLFEEYKKGTFDGIKNYFPYRVNQFITENTIIIYIVSIPICIIVIYEVLVLIIKLINSITIYPALDSIERTLERKGNFLKRIIGAAFEIPRSIIYVIIITFTLNIASIINLGININENLERSFLYNEICKHVVLPVANSVIAEKLPIIINDSFKIVKKEIDSASSKNVIVYYNGITIDEGVKSNKKIDSFAVTLTKKANNDYQKANMIYNWIGKNIKYDSDKAKMIMGNDFKSKSGAISAFNTRKGICFDYACLYVAMCRANDIKVRMVTGKGFNGKIWVSHAWNQVYIKEQNRWVDVDATFYIGGNYFDSDKFKSDHIQEGIAGEW</sequence>
<reference evidence="3 4" key="1">
    <citation type="submission" date="2016-02" db="EMBL/GenBank/DDBJ databases">
        <title>Genome sequence of Clostridium tepidiprofundi DSM 19306.</title>
        <authorList>
            <person name="Poehlein A."/>
            <person name="Daniel R."/>
        </authorList>
    </citation>
    <scope>NUCLEOTIDE SEQUENCE [LARGE SCALE GENOMIC DNA]</scope>
    <source>
        <strain evidence="3 4">DSM 19306</strain>
    </source>
</reference>
<organism evidence="3 4">
    <name type="scientific">Clostridium tepidiprofundi DSM 19306</name>
    <dbReference type="NCBI Taxonomy" id="1121338"/>
    <lineage>
        <taxon>Bacteria</taxon>
        <taxon>Bacillati</taxon>
        <taxon>Bacillota</taxon>
        <taxon>Clostridia</taxon>
        <taxon>Eubacteriales</taxon>
        <taxon>Clostridiaceae</taxon>
        <taxon>Clostridium</taxon>
    </lineage>
</organism>
<dbReference type="InterPro" id="IPR038765">
    <property type="entry name" value="Papain-like_cys_pep_sf"/>
</dbReference>
<dbReference type="PATRIC" id="fig|1121338.3.peg.528"/>